<dbReference type="EMBL" id="CAJVQA010000911">
    <property type="protein sequence ID" value="CAG8495587.1"/>
    <property type="molecule type" value="Genomic_DNA"/>
</dbReference>
<gene>
    <name evidence="3" type="ORF">CPELLU_LOCUS2198</name>
</gene>
<keyword evidence="2" id="KW-0732">Signal</keyword>
<dbReference type="AlphaFoldDB" id="A0A9N8WT21"/>
<organism evidence="3 4">
    <name type="scientific">Cetraspora pellucida</name>
    <dbReference type="NCBI Taxonomy" id="1433469"/>
    <lineage>
        <taxon>Eukaryota</taxon>
        <taxon>Fungi</taxon>
        <taxon>Fungi incertae sedis</taxon>
        <taxon>Mucoromycota</taxon>
        <taxon>Glomeromycotina</taxon>
        <taxon>Glomeromycetes</taxon>
        <taxon>Diversisporales</taxon>
        <taxon>Gigasporaceae</taxon>
        <taxon>Cetraspora</taxon>
    </lineage>
</organism>
<sequence length="217" mass="25319">MKSTQLFFIVFGLLAFTLINSSVSANNFDLNMKCESAGTNEWVLDIMWTPQESMIQQLNQIDSVNDTNSKPDPTTSPQPTPTIAKRDNSKKSKNWKNSKNRDVNDVVILLICKNLGYYDSMYGRYSEGRVRYNLYGRKSWKSWFGRNSWKNKNDKYYDGKSKNDKYYDGDNYFGDNDYDSYNDYRGNYRGDSRDDYSDSYSDNYREKGPLLGISNLK</sequence>
<dbReference type="OrthoDB" id="10529804at2759"/>
<accession>A0A9N8WT21</accession>
<proteinExistence type="predicted"/>
<evidence type="ECO:0000313" key="3">
    <source>
        <dbReference type="EMBL" id="CAG8495587.1"/>
    </source>
</evidence>
<feature type="signal peptide" evidence="2">
    <location>
        <begin position="1"/>
        <end position="25"/>
    </location>
</feature>
<evidence type="ECO:0000313" key="4">
    <source>
        <dbReference type="Proteomes" id="UP000789759"/>
    </source>
</evidence>
<evidence type="ECO:0000256" key="2">
    <source>
        <dbReference type="SAM" id="SignalP"/>
    </source>
</evidence>
<keyword evidence="4" id="KW-1185">Reference proteome</keyword>
<protein>
    <submittedName>
        <fullName evidence="3">3788_t:CDS:1</fullName>
    </submittedName>
</protein>
<reference evidence="3" key="1">
    <citation type="submission" date="2021-06" db="EMBL/GenBank/DDBJ databases">
        <authorList>
            <person name="Kallberg Y."/>
            <person name="Tangrot J."/>
            <person name="Rosling A."/>
        </authorList>
    </citation>
    <scope>NUCLEOTIDE SEQUENCE</scope>
    <source>
        <strain evidence="3">FL966</strain>
    </source>
</reference>
<evidence type="ECO:0000256" key="1">
    <source>
        <dbReference type="SAM" id="MobiDB-lite"/>
    </source>
</evidence>
<name>A0A9N8WT21_9GLOM</name>
<dbReference type="Proteomes" id="UP000789759">
    <property type="component" value="Unassembled WGS sequence"/>
</dbReference>
<feature type="chain" id="PRO_5040432678" evidence="2">
    <location>
        <begin position="26"/>
        <end position="217"/>
    </location>
</feature>
<comment type="caution">
    <text evidence="3">The sequence shown here is derived from an EMBL/GenBank/DDBJ whole genome shotgun (WGS) entry which is preliminary data.</text>
</comment>
<feature type="region of interest" description="Disordered" evidence="1">
    <location>
        <begin position="63"/>
        <end position="97"/>
    </location>
</feature>